<accession>A0A7M1B379</accession>
<dbReference type="Pfam" id="PF04055">
    <property type="entry name" value="Radical_SAM"/>
    <property type="match status" value="1"/>
</dbReference>
<dbReference type="RefSeq" id="WP_193150366.1">
    <property type="nucleotide sequence ID" value="NZ_CP041235.1"/>
</dbReference>
<protein>
    <recommendedName>
        <fullName evidence="3 10">Heme chaperone HemW</fullName>
    </recommendedName>
</protein>
<evidence type="ECO:0000313" key="12">
    <source>
        <dbReference type="EMBL" id="QOP44209.1"/>
    </source>
</evidence>
<keyword evidence="13" id="KW-1185">Reference proteome</keyword>
<comment type="similarity">
    <text evidence="2">Belongs to the anaerobic coproporphyrinogen-III oxidase family. HemW subfamily.</text>
</comment>
<keyword evidence="7 10" id="KW-0408">Iron</keyword>
<name>A0A7M1B379_9BACT</name>
<dbReference type="InterPro" id="IPR034505">
    <property type="entry name" value="Coproporphyrinogen-III_oxidase"/>
</dbReference>
<evidence type="ECO:0000259" key="11">
    <source>
        <dbReference type="PROSITE" id="PS51918"/>
    </source>
</evidence>
<comment type="cofactor">
    <cofactor evidence="1">
        <name>[4Fe-4S] cluster</name>
        <dbReference type="ChEBI" id="CHEBI:49883"/>
    </cofactor>
</comment>
<dbReference type="Gene3D" id="3.20.20.70">
    <property type="entry name" value="Aldolase class I"/>
    <property type="match status" value="1"/>
</dbReference>
<dbReference type="NCBIfam" id="TIGR00539">
    <property type="entry name" value="hemN_rel"/>
    <property type="match status" value="1"/>
</dbReference>
<dbReference type="GO" id="GO:0005737">
    <property type="term" value="C:cytoplasm"/>
    <property type="evidence" value="ECO:0007669"/>
    <property type="project" value="UniProtKB-SubCell"/>
</dbReference>
<evidence type="ECO:0000256" key="9">
    <source>
        <dbReference type="ARBA" id="ARBA00023186"/>
    </source>
</evidence>
<dbReference type="GO" id="GO:0046872">
    <property type="term" value="F:metal ion binding"/>
    <property type="evidence" value="ECO:0007669"/>
    <property type="project" value="UniProtKB-UniRule"/>
</dbReference>
<dbReference type="SFLD" id="SFLDS00029">
    <property type="entry name" value="Radical_SAM"/>
    <property type="match status" value="1"/>
</dbReference>
<dbReference type="PANTHER" id="PTHR13932">
    <property type="entry name" value="COPROPORPHYRINIGEN III OXIDASE"/>
    <property type="match status" value="1"/>
</dbReference>
<dbReference type="GO" id="GO:0004109">
    <property type="term" value="F:coproporphyrinogen oxidase activity"/>
    <property type="evidence" value="ECO:0007669"/>
    <property type="project" value="InterPro"/>
</dbReference>
<keyword evidence="10" id="KW-0963">Cytoplasm</keyword>
<dbReference type="InterPro" id="IPR006638">
    <property type="entry name" value="Elp3/MiaA/NifB-like_rSAM"/>
</dbReference>
<evidence type="ECO:0000256" key="2">
    <source>
        <dbReference type="ARBA" id="ARBA00006100"/>
    </source>
</evidence>
<dbReference type="PANTHER" id="PTHR13932:SF5">
    <property type="entry name" value="RADICAL S-ADENOSYL METHIONINE DOMAIN-CONTAINING PROTEIN 1, MITOCHONDRIAL"/>
    <property type="match status" value="1"/>
</dbReference>
<evidence type="ECO:0000313" key="13">
    <source>
        <dbReference type="Proteomes" id="UP000593719"/>
    </source>
</evidence>
<comment type="function">
    <text evidence="10">Probably acts as a heme chaperone, transferring heme to an unknown acceptor. Binds one molecule of heme per monomer, possibly covalently. Binds 1 [4Fe-4S] cluster. The cluster is coordinated with 3 cysteines and an exchangeable S-adenosyl-L-methionine.</text>
</comment>
<dbReference type="SMART" id="SM00729">
    <property type="entry name" value="Elp3"/>
    <property type="match status" value="1"/>
</dbReference>
<evidence type="ECO:0000256" key="7">
    <source>
        <dbReference type="ARBA" id="ARBA00023004"/>
    </source>
</evidence>
<dbReference type="InterPro" id="IPR013785">
    <property type="entry name" value="Aldolase_TIM"/>
</dbReference>
<reference evidence="12 13" key="1">
    <citation type="submission" date="2019-06" db="EMBL/GenBank/DDBJ databases">
        <title>Sulfurimonas gotlandica sp. nov., a chemoautotrophic and psychrotolerant epsilonproteobacterium isolated from a pelagic redoxcline, and an emended description of the genus Sulfurimonas.</title>
        <authorList>
            <person name="Wang S."/>
            <person name="Jiang L."/>
            <person name="Shao Z."/>
        </authorList>
    </citation>
    <scope>NUCLEOTIDE SEQUENCE [LARGE SCALE GENOMIC DNA]</scope>
    <source>
        <strain evidence="12 13">S2-6</strain>
    </source>
</reference>
<dbReference type="GO" id="GO:0051539">
    <property type="term" value="F:4 iron, 4 sulfur cluster binding"/>
    <property type="evidence" value="ECO:0007669"/>
    <property type="project" value="UniProtKB-UniRule"/>
</dbReference>
<dbReference type="GO" id="GO:0006779">
    <property type="term" value="P:porphyrin-containing compound biosynthetic process"/>
    <property type="evidence" value="ECO:0007669"/>
    <property type="project" value="InterPro"/>
</dbReference>
<dbReference type="AlphaFoldDB" id="A0A7M1B379"/>
<dbReference type="PROSITE" id="PS51918">
    <property type="entry name" value="RADICAL_SAM"/>
    <property type="match status" value="1"/>
</dbReference>
<keyword evidence="6 10" id="KW-0479">Metal-binding</keyword>
<evidence type="ECO:0000256" key="1">
    <source>
        <dbReference type="ARBA" id="ARBA00001966"/>
    </source>
</evidence>
<evidence type="ECO:0000256" key="10">
    <source>
        <dbReference type="RuleBase" id="RU364116"/>
    </source>
</evidence>
<keyword evidence="10" id="KW-0004">4Fe-4S</keyword>
<dbReference type="KEGG" id="ssei:FJR45_09740"/>
<dbReference type="InterPro" id="IPR004559">
    <property type="entry name" value="HemW-like"/>
</dbReference>
<proteinExistence type="inferred from homology"/>
<organism evidence="12 13">
    <name type="scientific">Sulfurimonas sediminis</name>
    <dbReference type="NCBI Taxonomy" id="2590020"/>
    <lineage>
        <taxon>Bacteria</taxon>
        <taxon>Pseudomonadati</taxon>
        <taxon>Campylobacterota</taxon>
        <taxon>Epsilonproteobacteria</taxon>
        <taxon>Campylobacterales</taxon>
        <taxon>Sulfurimonadaceae</taxon>
        <taxon>Sulfurimonas</taxon>
    </lineage>
</organism>
<evidence type="ECO:0000256" key="4">
    <source>
        <dbReference type="ARBA" id="ARBA00022617"/>
    </source>
</evidence>
<feature type="domain" description="Radical SAM core" evidence="11">
    <location>
        <begin position="1"/>
        <end position="227"/>
    </location>
</feature>
<evidence type="ECO:0000256" key="3">
    <source>
        <dbReference type="ARBA" id="ARBA00017228"/>
    </source>
</evidence>
<dbReference type="SFLD" id="SFLDG01065">
    <property type="entry name" value="anaerobic_coproporphyrinogen-I"/>
    <property type="match status" value="1"/>
</dbReference>
<comment type="subcellular location">
    <subcellularLocation>
        <location evidence="10">Cytoplasm</location>
    </subcellularLocation>
</comment>
<evidence type="ECO:0000256" key="6">
    <source>
        <dbReference type="ARBA" id="ARBA00022723"/>
    </source>
</evidence>
<dbReference type="InterPro" id="IPR058240">
    <property type="entry name" value="rSAM_sf"/>
</dbReference>
<gene>
    <name evidence="12" type="ORF">FJR45_09740</name>
</gene>
<keyword evidence="8 10" id="KW-0411">Iron-sulfur</keyword>
<evidence type="ECO:0000256" key="5">
    <source>
        <dbReference type="ARBA" id="ARBA00022691"/>
    </source>
</evidence>
<keyword evidence="9 10" id="KW-0143">Chaperone</keyword>
<sequence length="351" mass="40243">MLVYIHIPFCDSKCSYCAFNSYVDKFHFKENYMYALKKQLQYELKRFQAKKETIETVFIGGGTPSTVVPQLYEEIFDLLNPYLMKNAEITSEANPNSATKEWLEGMYNLGVNRISFGTQSFDKKKLKILNRAHTPQMSVDAVHNAAAVGFENISLDLIYATLGDTKELLAKDIQTALSLPINHISAYALMIEEGTAFENRPHMSNEQLSLTKWLFKEIQDHGFSQYEISNFGSYQSLHNLGYWQYKDYIGAGVGAVGKLGLTRFYPLTDIEAYISDPLSIRQETLTLEDKRLEQIFLGLRCVIGIDQDILNTQERKKAEILLHEHKIKLKNNTFYNEDYLLADEIALFLTS</sequence>
<dbReference type="Proteomes" id="UP000593719">
    <property type="component" value="Chromosome"/>
</dbReference>
<dbReference type="CDD" id="cd01335">
    <property type="entry name" value="Radical_SAM"/>
    <property type="match status" value="1"/>
</dbReference>
<dbReference type="SFLD" id="SFLDF00562">
    <property type="entry name" value="HemN-like__clustered_with_heat"/>
    <property type="match status" value="1"/>
</dbReference>
<keyword evidence="4 10" id="KW-0349">Heme</keyword>
<dbReference type="InterPro" id="IPR007197">
    <property type="entry name" value="rSAM"/>
</dbReference>
<dbReference type="EMBL" id="CP041235">
    <property type="protein sequence ID" value="QOP44209.1"/>
    <property type="molecule type" value="Genomic_DNA"/>
</dbReference>
<evidence type="ECO:0000256" key="8">
    <source>
        <dbReference type="ARBA" id="ARBA00023014"/>
    </source>
</evidence>
<dbReference type="SUPFAM" id="SSF102114">
    <property type="entry name" value="Radical SAM enzymes"/>
    <property type="match status" value="1"/>
</dbReference>
<keyword evidence="5 10" id="KW-0949">S-adenosyl-L-methionine</keyword>